<evidence type="ECO:0000313" key="1">
    <source>
        <dbReference type="Ensembl" id="ENSSGRP00000045576.1"/>
    </source>
</evidence>
<organism evidence="1 2">
    <name type="scientific">Sinocyclocheilus grahami</name>
    <name type="common">Dianchi golden-line fish</name>
    <name type="synonym">Barbus grahami</name>
    <dbReference type="NCBI Taxonomy" id="75366"/>
    <lineage>
        <taxon>Eukaryota</taxon>
        <taxon>Metazoa</taxon>
        <taxon>Chordata</taxon>
        <taxon>Craniata</taxon>
        <taxon>Vertebrata</taxon>
        <taxon>Euteleostomi</taxon>
        <taxon>Actinopterygii</taxon>
        <taxon>Neopterygii</taxon>
        <taxon>Teleostei</taxon>
        <taxon>Ostariophysi</taxon>
        <taxon>Cypriniformes</taxon>
        <taxon>Cyprinidae</taxon>
        <taxon>Cyprininae</taxon>
        <taxon>Sinocyclocheilus</taxon>
    </lineage>
</organism>
<dbReference type="AlphaFoldDB" id="A0A672N359"/>
<reference evidence="1" key="2">
    <citation type="submission" date="2025-09" db="UniProtKB">
        <authorList>
            <consortium name="Ensembl"/>
        </authorList>
    </citation>
    <scope>IDENTIFICATION</scope>
</reference>
<dbReference type="Proteomes" id="UP000472262">
    <property type="component" value="Unassembled WGS sequence"/>
</dbReference>
<reference evidence="1" key="1">
    <citation type="submission" date="2025-08" db="UniProtKB">
        <authorList>
            <consortium name="Ensembl"/>
        </authorList>
    </citation>
    <scope>IDENTIFICATION</scope>
</reference>
<accession>A0A672N359</accession>
<dbReference type="InParanoid" id="A0A672N359"/>
<keyword evidence="2" id="KW-1185">Reference proteome</keyword>
<evidence type="ECO:0000313" key="2">
    <source>
        <dbReference type="Proteomes" id="UP000472262"/>
    </source>
</evidence>
<name>A0A672N359_SINGR</name>
<sequence>TSGTGLYKLIFGKGTQLIVETSKC</sequence>
<proteinExistence type="predicted"/>
<protein>
    <submittedName>
        <fullName evidence="1">Uncharacterized protein</fullName>
    </submittedName>
</protein>
<dbReference type="Ensembl" id="ENSSGRT00000048762.1">
    <property type="protein sequence ID" value="ENSSGRP00000045576.1"/>
    <property type="gene ID" value="ENSSGRG00000024454.1"/>
</dbReference>